<reference evidence="8 9" key="1">
    <citation type="journal article" date="2014" name="Genome Announc.">
        <title>Draft genome sequences of eight enterohepatic helicobacter species isolated from both laboratory and wild rodents.</title>
        <authorList>
            <person name="Sheh A."/>
            <person name="Shen Z."/>
            <person name="Fox J.G."/>
        </authorList>
    </citation>
    <scope>NUCLEOTIDE SEQUENCE [LARGE SCALE GENOMIC DNA]</scope>
    <source>
        <strain evidence="8 9">ATCC 49310</strain>
    </source>
</reference>
<name>A0A4U8TB44_9HELI</name>
<dbReference type="PANTHER" id="PTHR43673:SF2">
    <property type="entry name" value="NITROREDUCTASE"/>
    <property type="match status" value="1"/>
</dbReference>
<dbReference type="Proteomes" id="UP001562457">
    <property type="component" value="Unassembled WGS sequence"/>
</dbReference>
<feature type="domain" description="Nitroreductase" evidence="6">
    <location>
        <begin position="9"/>
        <end position="181"/>
    </location>
</feature>
<evidence type="ECO:0000256" key="1">
    <source>
        <dbReference type="ARBA" id="ARBA00001917"/>
    </source>
</evidence>
<keyword evidence="10" id="KW-1185">Reference proteome</keyword>
<dbReference type="PANTHER" id="PTHR43673">
    <property type="entry name" value="NAD(P)H NITROREDUCTASE YDGI-RELATED"/>
    <property type="match status" value="1"/>
</dbReference>
<comment type="cofactor">
    <cofactor evidence="1">
        <name>FMN</name>
        <dbReference type="ChEBI" id="CHEBI:58210"/>
    </cofactor>
</comment>
<dbReference type="RefSeq" id="WP_104718603.1">
    <property type="nucleotide sequence ID" value="NZ_BAAFHN010000021.1"/>
</dbReference>
<dbReference type="EMBL" id="BAAFHN010000021">
    <property type="protein sequence ID" value="GAB0173046.1"/>
    <property type="molecule type" value="Genomic_DNA"/>
</dbReference>
<dbReference type="EMBL" id="JRPK02000024">
    <property type="protein sequence ID" value="TLD97089.1"/>
    <property type="molecule type" value="Genomic_DNA"/>
</dbReference>
<keyword evidence="5" id="KW-0560">Oxidoreductase</keyword>
<gene>
    <name evidence="7" type="primary">rdxA</name>
    <name evidence="8" type="ORF">LS80_007250</name>
    <name evidence="7" type="ORF">NHP164001_10620</name>
</gene>
<comment type="caution">
    <text evidence="8">The sequence shown here is derived from an EMBL/GenBank/DDBJ whole genome shotgun (WGS) entry which is preliminary data.</text>
</comment>
<evidence type="ECO:0000313" key="7">
    <source>
        <dbReference type="EMBL" id="GAB0173046.1"/>
    </source>
</evidence>
<dbReference type="Gene3D" id="3.40.109.10">
    <property type="entry name" value="NADH Oxidase"/>
    <property type="match status" value="1"/>
</dbReference>
<accession>A0A4U8TB44</accession>
<evidence type="ECO:0000259" key="6">
    <source>
        <dbReference type="Pfam" id="PF00881"/>
    </source>
</evidence>
<organism evidence="8 9">
    <name type="scientific">Helicobacter trogontum</name>
    <dbReference type="NCBI Taxonomy" id="50960"/>
    <lineage>
        <taxon>Bacteria</taxon>
        <taxon>Pseudomonadati</taxon>
        <taxon>Campylobacterota</taxon>
        <taxon>Epsilonproteobacteria</taxon>
        <taxon>Campylobacterales</taxon>
        <taxon>Helicobacteraceae</taxon>
        <taxon>Helicobacter</taxon>
    </lineage>
</organism>
<evidence type="ECO:0000256" key="2">
    <source>
        <dbReference type="ARBA" id="ARBA00007118"/>
    </source>
</evidence>
<evidence type="ECO:0000313" key="10">
    <source>
        <dbReference type="Proteomes" id="UP001562457"/>
    </source>
</evidence>
<reference evidence="8" key="2">
    <citation type="submission" date="2018-04" db="EMBL/GenBank/DDBJ databases">
        <authorList>
            <person name="Sheh A."/>
            <person name="Shen Z."/>
            <person name="Mannion A.J."/>
            <person name="Fox J.G."/>
        </authorList>
    </citation>
    <scope>NUCLEOTIDE SEQUENCE</scope>
    <source>
        <strain evidence="8">ATCC 49310</strain>
    </source>
</reference>
<proteinExistence type="inferred from homology"/>
<comment type="similarity">
    <text evidence="2">Belongs to the nitroreductase family.</text>
</comment>
<keyword evidence="4" id="KW-0288">FMN</keyword>
<reference evidence="7 10" key="3">
    <citation type="submission" date="2024-06" db="EMBL/GenBank/DDBJ databases">
        <title>Draft genome sequence of Helicobacter trogontum NHP16-4001.</title>
        <authorList>
            <person name="Rimbara E."/>
            <person name="Suzuki M."/>
        </authorList>
    </citation>
    <scope>NUCLEOTIDE SEQUENCE [LARGE SCALE GENOMIC DNA]</scope>
    <source>
        <strain evidence="7 10">NHP16-4001</strain>
    </source>
</reference>
<evidence type="ECO:0000256" key="4">
    <source>
        <dbReference type="ARBA" id="ARBA00022643"/>
    </source>
</evidence>
<dbReference type="Proteomes" id="UP000029861">
    <property type="component" value="Unassembled WGS sequence"/>
</dbReference>
<keyword evidence="3" id="KW-0285">Flavoprotein</keyword>
<dbReference type="GO" id="GO:0016491">
    <property type="term" value="F:oxidoreductase activity"/>
    <property type="evidence" value="ECO:0007669"/>
    <property type="project" value="UniProtKB-KW"/>
</dbReference>
<evidence type="ECO:0000256" key="3">
    <source>
        <dbReference type="ARBA" id="ARBA00022630"/>
    </source>
</evidence>
<dbReference type="InterPro" id="IPR000415">
    <property type="entry name" value="Nitroreductase-like"/>
</dbReference>
<sequence>MDFSDILHRRYACKSFSEKTINEKDLRFVLESGVLAPSSFGFEPWKFVVINKKEDNLALSQICYHQENVATASANIIICARTDLKSSDSFAQKQVRRLAKDEEHFQRTLKIYTSRTDSMNADELYHYAQLQCYLAGMQMSIAAMHKGIDSCLIGGFEQQKVDSMINLQAPFQTALILSLGYEKEPNKHKKLRLDFDEVVEFYSK</sequence>
<evidence type="ECO:0000313" key="8">
    <source>
        <dbReference type="EMBL" id="TLD97089.1"/>
    </source>
</evidence>
<dbReference type="InterPro" id="IPR029479">
    <property type="entry name" value="Nitroreductase"/>
</dbReference>
<dbReference type="AlphaFoldDB" id="A0A4U8TB44"/>
<evidence type="ECO:0000256" key="5">
    <source>
        <dbReference type="ARBA" id="ARBA00023002"/>
    </source>
</evidence>
<protein>
    <submittedName>
        <fullName evidence="8">NAD(P)H-dependent oxidoreductase</fullName>
    </submittedName>
    <submittedName>
        <fullName evidence="7">Oxygen-insensitive NADPH nitroreductase RdxA</fullName>
    </submittedName>
</protein>
<dbReference type="SUPFAM" id="SSF55469">
    <property type="entry name" value="FMN-dependent nitroreductase-like"/>
    <property type="match status" value="1"/>
</dbReference>
<evidence type="ECO:0000313" key="9">
    <source>
        <dbReference type="Proteomes" id="UP000029861"/>
    </source>
</evidence>
<dbReference type="Pfam" id="PF00881">
    <property type="entry name" value="Nitroreductase"/>
    <property type="match status" value="1"/>
</dbReference>